<dbReference type="RefSeq" id="XP_009026316.1">
    <property type="nucleotide sequence ID" value="XM_009028068.1"/>
</dbReference>
<dbReference type="EMBL" id="AMQM01006786">
    <property type="status" value="NOT_ANNOTATED_CDS"/>
    <property type="molecule type" value="Genomic_DNA"/>
</dbReference>
<evidence type="ECO:0000256" key="1">
    <source>
        <dbReference type="ARBA" id="ARBA00022737"/>
    </source>
</evidence>
<dbReference type="KEGG" id="hro:HELRODRAFT_86707"/>
<dbReference type="PROSITE" id="PS51125">
    <property type="entry name" value="NHL"/>
    <property type="match status" value="2"/>
</dbReference>
<dbReference type="GO" id="GO:0061630">
    <property type="term" value="F:ubiquitin protein ligase activity"/>
    <property type="evidence" value="ECO:0000318"/>
    <property type="project" value="GO_Central"/>
</dbReference>
<dbReference type="CTD" id="20216655"/>
<dbReference type="GO" id="GO:0043161">
    <property type="term" value="P:proteasome-mediated ubiquitin-dependent protein catabolic process"/>
    <property type="evidence" value="ECO:0000318"/>
    <property type="project" value="GO_Central"/>
</dbReference>
<dbReference type="InterPro" id="IPR011042">
    <property type="entry name" value="6-blade_b-propeller_TolB-like"/>
</dbReference>
<dbReference type="SUPFAM" id="SSF101898">
    <property type="entry name" value="NHL repeat"/>
    <property type="match status" value="1"/>
</dbReference>
<dbReference type="PANTHER" id="PTHR24104">
    <property type="entry name" value="E3 UBIQUITIN-PROTEIN LIGASE NHLRC1-RELATED"/>
    <property type="match status" value="1"/>
</dbReference>
<dbReference type="HOGENOM" id="CLU_1631243_0_0_1"/>
<sequence>MVVICEYDNANRKNNRLQIFNVDEGKPINSLLQGQIQPLGVAVTRDQQSVVVTDCKEKRVKIVSLATGSVVAEIGKGQFGWPYGVAVNSKGHIIVSDAFNDSVAVFSAEGKKIRTFGSTGSHPEQFRNPYHVAVDSRDKIYVSDCGNNCVKVG</sequence>
<dbReference type="Pfam" id="PF01436">
    <property type="entry name" value="NHL"/>
    <property type="match status" value="1"/>
</dbReference>
<evidence type="ECO:0000313" key="4">
    <source>
        <dbReference type="EnsemblMetazoa" id="HelroP86707"/>
    </source>
</evidence>
<dbReference type="FunFam" id="2.120.10.30:FF:000362">
    <property type="entry name" value="Uncharacterized protein"/>
    <property type="match status" value="1"/>
</dbReference>
<proteinExistence type="predicted"/>
<dbReference type="InterPro" id="IPR050952">
    <property type="entry name" value="TRIM-NHL_E3_ligases"/>
</dbReference>
<reference evidence="4" key="3">
    <citation type="submission" date="2015-06" db="UniProtKB">
        <authorList>
            <consortium name="EnsemblMetazoa"/>
        </authorList>
    </citation>
    <scope>IDENTIFICATION</scope>
</reference>
<dbReference type="EnsemblMetazoa" id="HelroT86707">
    <property type="protein sequence ID" value="HelroP86707"/>
    <property type="gene ID" value="HelroG86707"/>
</dbReference>
<dbReference type="GeneID" id="20216655"/>
<dbReference type="Gene3D" id="2.120.10.30">
    <property type="entry name" value="TolB, C-terminal domain"/>
    <property type="match status" value="1"/>
</dbReference>
<dbReference type="InterPro" id="IPR001258">
    <property type="entry name" value="NHL_repeat"/>
</dbReference>
<reference evidence="3 5" key="2">
    <citation type="journal article" date="2013" name="Nature">
        <title>Insights into bilaterian evolution from three spiralian genomes.</title>
        <authorList>
            <person name="Simakov O."/>
            <person name="Marletaz F."/>
            <person name="Cho S.J."/>
            <person name="Edsinger-Gonzales E."/>
            <person name="Havlak P."/>
            <person name="Hellsten U."/>
            <person name="Kuo D.H."/>
            <person name="Larsson T."/>
            <person name="Lv J."/>
            <person name="Arendt D."/>
            <person name="Savage R."/>
            <person name="Osoegawa K."/>
            <person name="de Jong P."/>
            <person name="Grimwood J."/>
            <person name="Chapman J.A."/>
            <person name="Shapiro H."/>
            <person name="Aerts A."/>
            <person name="Otillar R.P."/>
            <person name="Terry A.Y."/>
            <person name="Boore J.L."/>
            <person name="Grigoriev I.V."/>
            <person name="Lindberg D.R."/>
            <person name="Seaver E.C."/>
            <person name="Weisblat D.A."/>
            <person name="Putnam N.H."/>
            <person name="Rokhsar D.S."/>
        </authorList>
    </citation>
    <scope>NUCLEOTIDE SEQUENCE</scope>
</reference>
<dbReference type="eggNOG" id="KOG2177">
    <property type="taxonomic scope" value="Eukaryota"/>
</dbReference>
<name>T1G6F8_HELRO</name>
<reference evidence="5" key="1">
    <citation type="submission" date="2012-12" db="EMBL/GenBank/DDBJ databases">
        <authorList>
            <person name="Hellsten U."/>
            <person name="Grimwood J."/>
            <person name="Chapman J.A."/>
            <person name="Shapiro H."/>
            <person name="Aerts A."/>
            <person name="Otillar R.P."/>
            <person name="Terry A.Y."/>
            <person name="Boore J.L."/>
            <person name="Simakov O."/>
            <person name="Marletaz F."/>
            <person name="Cho S.-J."/>
            <person name="Edsinger-Gonzales E."/>
            <person name="Havlak P."/>
            <person name="Kuo D.-H."/>
            <person name="Larsson T."/>
            <person name="Lv J."/>
            <person name="Arendt D."/>
            <person name="Savage R."/>
            <person name="Osoegawa K."/>
            <person name="de Jong P."/>
            <person name="Lindberg D.R."/>
            <person name="Seaver E.C."/>
            <person name="Weisblat D.A."/>
            <person name="Putnam N.H."/>
            <person name="Grigoriev I.V."/>
            <person name="Rokhsar D.S."/>
        </authorList>
    </citation>
    <scope>NUCLEOTIDE SEQUENCE</scope>
</reference>
<dbReference type="PANTHER" id="PTHR24104:SF51">
    <property type="entry name" value="SMP-30_GLUCONOLACTONASE_LRE-LIKE REGION DOMAIN-CONTAINING PROTEIN"/>
    <property type="match status" value="1"/>
</dbReference>
<evidence type="ECO:0000313" key="5">
    <source>
        <dbReference type="Proteomes" id="UP000015101"/>
    </source>
</evidence>
<dbReference type="OrthoDB" id="27136at2759"/>
<dbReference type="STRING" id="6412.T1G6F8"/>
<evidence type="ECO:0000256" key="2">
    <source>
        <dbReference type="PROSITE-ProRule" id="PRU00504"/>
    </source>
</evidence>
<dbReference type="Proteomes" id="UP000015101">
    <property type="component" value="Unassembled WGS sequence"/>
</dbReference>
<dbReference type="AlphaFoldDB" id="T1G6F8"/>
<evidence type="ECO:0000313" key="3">
    <source>
        <dbReference type="EMBL" id="ESN95460.1"/>
    </source>
</evidence>
<organism evidence="4 5">
    <name type="scientific">Helobdella robusta</name>
    <name type="common">Californian leech</name>
    <dbReference type="NCBI Taxonomy" id="6412"/>
    <lineage>
        <taxon>Eukaryota</taxon>
        <taxon>Metazoa</taxon>
        <taxon>Spiralia</taxon>
        <taxon>Lophotrochozoa</taxon>
        <taxon>Annelida</taxon>
        <taxon>Clitellata</taxon>
        <taxon>Hirudinea</taxon>
        <taxon>Rhynchobdellida</taxon>
        <taxon>Glossiphoniidae</taxon>
        <taxon>Helobdella</taxon>
    </lineage>
</organism>
<evidence type="ECO:0008006" key="6">
    <source>
        <dbReference type="Google" id="ProtNLM"/>
    </source>
</evidence>
<accession>T1G6F8</accession>
<gene>
    <name evidence="4" type="primary">20216655</name>
    <name evidence="3" type="ORF">HELRODRAFT_86707</name>
</gene>
<protein>
    <recommendedName>
        <fullName evidence="6">SMP-30/Gluconolactonase/LRE-like region domain-containing protein</fullName>
    </recommendedName>
</protein>
<feature type="repeat" description="NHL" evidence="2">
    <location>
        <begin position="68"/>
        <end position="109"/>
    </location>
</feature>
<dbReference type="GO" id="GO:0000209">
    <property type="term" value="P:protein polyubiquitination"/>
    <property type="evidence" value="ECO:0000318"/>
    <property type="project" value="GO_Central"/>
</dbReference>
<dbReference type="CDD" id="cd05819">
    <property type="entry name" value="NHL"/>
    <property type="match status" value="1"/>
</dbReference>
<keyword evidence="5" id="KW-1185">Reference proteome</keyword>
<feature type="repeat" description="NHL" evidence="2">
    <location>
        <begin position="113"/>
        <end position="152"/>
    </location>
</feature>
<dbReference type="EMBL" id="KB097519">
    <property type="protein sequence ID" value="ESN95460.1"/>
    <property type="molecule type" value="Genomic_DNA"/>
</dbReference>
<keyword evidence="1" id="KW-0677">Repeat</keyword>
<dbReference type="InParanoid" id="T1G6F8"/>